<dbReference type="OrthoDB" id="9809391at2"/>
<evidence type="ECO:0000313" key="2">
    <source>
        <dbReference type="EMBL" id="SDS38637.1"/>
    </source>
</evidence>
<sequence>MTLRGRPAGDFDYERHGAGYASLRRPDPRIAARVHAALDPARTVLNVGAGAGSYEPADRYVLAVEPSAVMRAQRPAGAAPALDAVAEHLPFDDDSFDAALATMTVHQWADVDRGLRELRRVSRGPVVVLTVDAPALQDFWLADYIPEVVAIERARFPALDQVVAALGEGSATVSVDVVPVPRDCTDGFGEAFWARPEAFLRPEVLAGTSGLVLTDPGAVRRGLDRLEDDLRSGAWDRTHGHLRALAEREGAIRLITART</sequence>
<name>A0A1H1RSC8_9ACTN</name>
<protein>
    <submittedName>
        <fullName evidence="2">Methyltransferase domain-containing protein</fullName>
    </submittedName>
</protein>
<dbReference type="InterPro" id="IPR013216">
    <property type="entry name" value="Methyltransf_11"/>
</dbReference>
<dbReference type="STRING" id="546871.SAMN04488543_1633"/>
<dbReference type="Pfam" id="PF08241">
    <property type="entry name" value="Methyltransf_11"/>
    <property type="match status" value="1"/>
</dbReference>
<proteinExistence type="predicted"/>
<evidence type="ECO:0000313" key="3">
    <source>
        <dbReference type="Proteomes" id="UP000199092"/>
    </source>
</evidence>
<reference evidence="2 3" key="1">
    <citation type="submission" date="2016-10" db="EMBL/GenBank/DDBJ databases">
        <authorList>
            <person name="de Groot N.N."/>
        </authorList>
    </citation>
    <scope>NUCLEOTIDE SEQUENCE [LARGE SCALE GENOMIC DNA]</scope>
    <source>
        <strain evidence="2 3">DSM 21741</strain>
    </source>
</reference>
<keyword evidence="3" id="KW-1185">Reference proteome</keyword>
<organism evidence="2 3">
    <name type="scientific">Friedmanniella luteola</name>
    <dbReference type="NCBI Taxonomy" id="546871"/>
    <lineage>
        <taxon>Bacteria</taxon>
        <taxon>Bacillati</taxon>
        <taxon>Actinomycetota</taxon>
        <taxon>Actinomycetes</taxon>
        <taxon>Propionibacteriales</taxon>
        <taxon>Nocardioidaceae</taxon>
        <taxon>Friedmanniella</taxon>
    </lineage>
</organism>
<keyword evidence="2" id="KW-0489">Methyltransferase</keyword>
<gene>
    <name evidence="2" type="ORF">SAMN04488543_1633</name>
</gene>
<dbReference type="Proteomes" id="UP000199092">
    <property type="component" value="Chromosome I"/>
</dbReference>
<dbReference type="InterPro" id="IPR029063">
    <property type="entry name" value="SAM-dependent_MTases_sf"/>
</dbReference>
<dbReference type="GO" id="GO:0032259">
    <property type="term" value="P:methylation"/>
    <property type="evidence" value="ECO:0007669"/>
    <property type="project" value="UniProtKB-KW"/>
</dbReference>
<accession>A0A1H1RSC8</accession>
<keyword evidence="2" id="KW-0808">Transferase</keyword>
<dbReference type="EMBL" id="LT629749">
    <property type="protein sequence ID" value="SDS38637.1"/>
    <property type="molecule type" value="Genomic_DNA"/>
</dbReference>
<dbReference type="SUPFAM" id="SSF53335">
    <property type="entry name" value="S-adenosyl-L-methionine-dependent methyltransferases"/>
    <property type="match status" value="1"/>
</dbReference>
<dbReference type="Gene3D" id="3.40.50.150">
    <property type="entry name" value="Vaccinia Virus protein VP39"/>
    <property type="match status" value="1"/>
</dbReference>
<feature type="domain" description="Methyltransferase type 11" evidence="1">
    <location>
        <begin position="45"/>
        <end position="122"/>
    </location>
</feature>
<dbReference type="RefSeq" id="WP_091411859.1">
    <property type="nucleotide sequence ID" value="NZ_LT629749.1"/>
</dbReference>
<dbReference type="GO" id="GO:0008757">
    <property type="term" value="F:S-adenosylmethionine-dependent methyltransferase activity"/>
    <property type="evidence" value="ECO:0007669"/>
    <property type="project" value="InterPro"/>
</dbReference>
<evidence type="ECO:0000259" key="1">
    <source>
        <dbReference type="Pfam" id="PF08241"/>
    </source>
</evidence>
<dbReference type="AlphaFoldDB" id="A0A1H1RSC8"/>